<evidence type="ECO:0000259" key="1">
    <source>
        <dbReference type="Pfam" id="PF14311"/>
    </source>
</evidence>
<evidence type="ECO:0000313" key="2">
    <source>
        <dbReference type="EMBL" id="EPX90736.1"/>
    </source>
</evidence>
<dbReference type="Pfam" id="PF14311">
    <property type="entry name" value="DUF4379"/>
    <property type="match status" value="1"/>
</dbReference>
<feature type="domain" description="Treble clef zinc finger" evidence="1">
    <location>
        <begin position="28"/>
        <end position="89"/>
    </location>
</feature>
<name>S9RAM0_STROR</name>
<reference evidence="2 3" key="1">
    <citation type="journal article" date="2014" name="J. Clin. Microbiol.">
        <title>Characterization of Streptococcus tigurinus Small-Colony Variants Causing Prosthetic Joint Infection by Comparative Whole-Genome Analyses.</title>
        <authorList>
            <person name="Zbinden A."/>
            <person name="Quiblier C."/>
            <person name="Hernandez D."/>
            <person name="Herzog K."/>
            <person name="Bodler P."/>
            <person name="Senn M.M."/>
            <person name="Gizard Y."/>
            <person name="Schrenzel J."/>
            <person name="Francois P."/>
        </authorList>
    </citation>
    <scope>NUCLEOTIDE SEQUENCE [LARGE SCALE GENOMIC DNA]</scope>
    <source>
        <strain evidence="2 3">2426</strain>
    </source>
</reference>
<accession>S9RAM0</accession>
<dbReference type="Proteomes" id="UP000015340">
    <property type="component" value="Unassembled WGS sequence"/>
</dbReference>
<dbReference type="AlphaFoldDB" id="S9RAM0"/>
<sequence length="102" mass="12367">MKESCCPYCQNNEVLKGFNDLETTHKHLMNEWDYLNNILLADPTAINEKYQQTVWWICKENSNHRYKLKINEKIKYEKRSLISCSICKGLRRKQEHFVRLKM</sequence>
<dbReference type="InterPro" id="IPR025487">
    <property type="entry name" value="DUF4379"/>
</dbReference>
<comment type="caution">
    <text evidence="2">The sequence shown here is derived from an EMBL/GenBank/DDBJ whole genome shotgun (WGS) entry which is preliminary data.</text>
</comment>
<dbReference type="RefSeq" id="WP_007521954.1">
    <property type="nucleotide sequence ID" value="NZ_ASXA01000002.1"/>
</dbReference>
<gene>
    <name evidence="2" type="ORF">L698_05650</name>
</gene>
<protein>
    <recommendedName>
        <fullName evidence="1">Treble clef zinc finger domain-containing protein</fullName>
    </recommendedName>
</protein>
<organism evidence="2 3">
    <name type="scientific">Streptococcus oralis subsp. tigurinus 2426</name>
    <dbReference type="NCBI Taxonomy" id="1333865"/>
    <lineage>
        <taxon>Bacteria</taxon>
        <taxon>Bacillati</taxon>
        <taxon>Bacillota</taxon>
        <taxon>Bacilli</taxon>
        <taxon>Lactobacillales</taxon>
        <taxon>Streptococcaceae</taxon>
        <taxon>Streptococcus</taxon>
    </lineage>
</organism>
<evidence type="ECO:0000313" key="3">
    <source>
        <dbReference type="Proteomes" id="UP000015340"/>
    </source>
</evidence>
<dbReference type="EMBL" id="ASXA01000002">
    <property type="protein sequence ID" value="EPX90736.1"/>
    <property type="molecule type" value="Genomic_DNA"/>
</dbReference>
<proteinExistence type="predicted"/>